<keyword evidence="3" id="KW-0472">Membrane</keyword>
<dbReference type="PANTHER" id="PTHR21687:SF5">
    <property type="entry name" value="PLASMALEMMA VESICLE-ASSOCIATED PROTEIN"/>
    <property type="match status" value="1"/>
</dbReference>
<proteinExistence type="predicted"/>
<reference evidence="5" key="1">
    <citation type="journal article" date="2013" name="Nat. Genet.">
        <title>The draft genomes of soft-shell turtle and green sea turtle yield insights into the development and evolution of the turtle-specific body plan.</title>
        <authorList>
            <person name="Wang Z."/>
            <person name="Pascual-Anaya J."/>
            <person name="Zadissa A."/>
            <person name="Li W."/>
            <person name="Niimura Y."/>
            <person name="Huang Z."/>
            <person name="Li C."/>
            <person name="White S."/>
            <person name="Xiong Z."/>
            <person name="Fang D."/>
            <person name="Wang B."/>
            <person name="Ming Y."/>
            <person name="Chen Y."/>
            <person name="Zheng Y."/>
            <person name="Kuraku S."/>
            <person name="Pignatelli M."/>
            <person name="Herrero J."/>
            <person name="Beal K."/>
            <person name="Nozawa M."/>
            <person name="Li Q."/>
            <person name="Wang J."/>
            <person name="Zhang H."/>
            <person name="Yu L."/>
            <person name="Shigenobu S."/>
            <person name="Wang J."/>
            <person name="Liu J."/>
            <person name="Flicek P."/>
            <person name="Searle S."/>
            <person name="Wang J."/>
            <person name="Kuratani S."/>
            <person name="Yin Y."/>
            <person name="Aken B."/>
            <person name="Zhang G."/>
            <person name="Irie N."/>
        </authorList>
    </citation>
    <scope>NUCLEOTIDE SEQUENCE [LARGE SCALE GENOMIC DNA]</scope>
</reference>
<keyword evidence="5" id="KW-1185">Reference proteome</keyword>
<dbReference type="InterPro" id="IPR009538">
    <property type="entry name" value="PV-1"/>
</dbReference>
<feature type="region of interest" description="Disordered" evidence="2">
    <location>
        <begin position="355"/>
        <end position="377"/>
    </location>
</feature>
<dbReference type="Pfam" id="PF06637">
    <property type="entry name" value="PV-1"/>
    <property type="match status" value="1"/>
</dbReference>
<feature type="compositionally biased region" description="Basic and acidic residues" evidence="2">
    <location>
        <begin position="355"/>
        <end position="366"/>
    </location>
</feature>
<dbReference type="STRING" id="8469.M7AN13"/>
<dbReference type="Proteomes" id="UP000031443">
    <property type="component" value="Unassembled WGS sequence"/>
</dbReference>
<feature type="transmembrane region" description="Helical" evidence="3">
    <location>
        <begin position="31"/>
        <end position="53"/>
    </location>
</feature>
<keyword evidence="3" id="KW-0812">Transmembrane</keyword>
<gene>
    <name evidence="4" type="ORF">UY3_18752</name>
</gene>
<name>M7AN13_CHEMY</name>
<sequence length="459" mass="51472">MDKNAYAMAKFGLESRDNLIPKRDCGFYMKYIFLFTSVIQFLIILGLVLFMIYGNAHAGTDVHLRHLEEQVQELYSKMMLLNAKNKNLTQQLNATSKEKLGCSQLMTATQKELEKCNGSLQACTSHQTQCQQIWNYAGYNKMMADECYRNMNILNVTCYGWLKGLECGKGVTEKLKQAASTASGERELCRQQSIDLRAQCSGLSQGHDLCCSLQEKVTRELQAVRQDIQAKAGTSQFYQPSSCSALTQLVTSQLQRVGDKVQQEVQTLAQENGRLQGEKLRCEATLQACGQQRAGESQQHQHQLQTLQAACDAEAKRSYQEKQTLTEEKGRLSQQLQEKNKLLAQAEATKAQLESCRRAKEPHVPDLSRSGEASPGLGACEREGGPFPCTYGQSIPAKRPLVLLTLLDRASLEEFRKRILEEAKLPNQFPPKPVPQPSYPWFTSPRKLISSFGSRPSDL</sequence>
<dbReference type="AlphaFoldDB" id="M7AN13"/>
<evidence type="ECO:0000256" key="1">
    <source>
        <dbReference type="SAM" id="Coils"/>
    </source>
</evidence>
<protein>
    <submittedName>
        <fullName evidence="4">Plasmalemma vesicle-associated protein</fullName>
    </submittedName>
</protein>
<accession>M7AN13</accession>
<dbReference type="PANTHER" id="PTHR21687">
    <property type="entry name" value="PLASMALEMMA VESICLE-ASSOCIATED PROTEIN"/>
    <property type="match status" value="1"/>
</dbReference>
<dbReference type="GO" id="GO:0043114">
    <property type="term" value="P:regulation of vascular permeability"/>
    <property type="evidence" value="ECO:0007669"/>
    <property type="project" value="TreeGrafter"/>
</dbReference>
<keyword evidence="3" id="KW-1133">Transmembrane helix</keyword>
<evidence type="ECO:0000256" key="3">
    <source>
        <dbReference type="SAM" id="Phobius"/>
    </source>
</evidence>
<dbReference type="GO" id="GO:0002693">
    <property type="term" value="P:positive regulation of cellular extravasation"/>
    <property type="evidence" value="ECO:0007669"/>
    <property type="project" value="TreeGrafter"/>
</dbReference>
<keyword evidence="1" id="KW-0175">Coiled coil</keyword>
<evidence type="ECO:0000313" key="4">
    <source>
        <dbReference type="EMBL" id="EMP24115.1"/>
    </source>
</evidence>
<evidence type="ECO:0000256" key="2">
    <source>
        <dbReference type="SAM" id="MobiDB-lite"/>
    </source>
</evidence>
<dbReference type="EMBL" id="KB603100">
    <property type="protein sequence ID" value="EMP24115.1"/>
    <property type="molecule type" value="Genomic_DNA"/>
</dbReference>
<feature type="coiled-coil region" evidence="1">
    <location>
        <begin position="64"/>
        <end position="98"/>
    </location>
</feature>
<organism evidence="4 5">
    <name type="scientific">Chelonia mydas</name>
    <name type="common">Green sea-turtle</name>
    <name type="synonym">Chelonia agassizi</name>
    <dbReference type="NCBI Taxonomy" id="8469"/>
    <lineage>
        <taxon>Eukaryota</taxon>
        <taxon>Metazoa</taxon>
        <taxon>Chordata</taxon>
        <taxon>Craniata</taxon>
        <taxon>Vertebrata</taxon>
        <taxon>Euteleostomi</taxon>
        <taxon>Archelosauria</taxon>
        <taxon>Testudinata</taxon>
        <taxon>Testudines</taxon>
        <taxon>Cryptodira</taxon>
        <taxon>Durocryptodira</taxon>
        <taxon>Americhelydia</taxon>
        <taxon>Chelonioidea</taxon>
        <taxon>Cheloniidae</taxon>
        <taxon>Chelonia</taxon>
    </lineage>
</organism>
<evidence type="ECO:0000313" key="5">
    <source>
        <dbReference type="Proteomes" id="UP000031443"/>
    </source>
</evidence>